<dbReference type="Proteomes" id="UP000238954">
    <property type="component" value="Chromosome"/>
</dbReference>
<name>A0A2S8B6R1_9SPHN</name>
<protein>
    <recommendedName>
        <fullName evidence="3">ACT domain-containing protein</fullName>
    </recommendedName>
</protein>
<evidence type="ECO:0000313" key="2">
    <source>
        <dbReference type="Proteomes" id="UP000238954"/>
    </source>
</evidence>
<dbReference type="OrthoDB" id="7452427at2"/>
<dbReference type="RefSeq" id="WP_105998280.1">
    <property type="nucleotide sequence ID" value="NZ_CM009578.1"/>
</dbReference>
<sequence length="80" mass="8940">MHCFRIAAIPDPQSLPRILGFFAQRAIIPSTMRMRHLRQHMHIEVAVAGLDPAHAAILAAKLGEMFAVIEVGERSLSIRR</sequence>
<reference evidence="2" key="1">
    <citation type="submission" date="2017-11" db="EMBL/GenBank/DDBJ databases">
        <title>The complete genome sequence of Sphingopyxis pomeranensis sp. nov. strain WS5A3p.</title>
        <authorList>
            <person name="Kaminski M.A."/>
        </authorList>
    </citation>
    <scope>NUCLEOTIDE SEQUENCE [LARGE SCALE GENOMIC DNA]</scope>
    <source>
        <strain evidence="2">WS5A3p</strain>
    </source>
</reference>
<organism evidence="1 2">
    <name type="scientific">Sphingopyxis lindanitolerans</name>
    <dbReference type="NCBI Taxonomy" id="2054227"/>
    <lineage>
        <taxon>Bacteria</taxon>
        <taxon>Pseudomonadati</taxon>
        <taxon>Pseudomonadota</taxon>
        <taxon>Alphaproteobacteria</taxon>
        <taxon>Sphingomonadales</taxon>
        <taxon>Sphingomonadaceae</taxon>
        <taxon>Sphingopyxis</taxon>
    </lineage>
</organism>
<comment type="caution">
    <text evidence="1">The sequence shown here is derived from an EMBL/GenBank/DDBJ whole genome shotgun (WGS) entry which is preliminary data.</text>
</comment>
<dbReference type="AlphaFoldDB" id="A0A2S8B6R1"/>
<dbReference type="EMBL" id="PHFW01000002">
    <property type="protein sequence ID" value="PQM28020.1"/>
    <property type="molecule type" value="Genomic_DNA"/>
</dbReference>
<proteinExistence type="predicted"/>
<accession>A0A2S8B6R1</accession>
<keyword evidence="2" id="KW-1185">Reference proteome</keyword>
<gene>
    <name evidence="1" type="ORF">CVO77_05690</name>
</gene>
<evidence type="ECO:0008006" key="3">
    <source>
        <dbReference type="Google" id="ProtNLM"/>
    </source>
</evidence>
<evidence type="ECO:0000313" key="1">
    <source>
        <dbReference type="EMBL" id="PQM28020.1"/>
    </source>
</evidence>